<comment type="caution">
    <text evidence="2">The sequence shown here is derived from an EMBL/GenBank/DDBJ whole genome shotgun (WGS) entry which is preliminary data.</text>
</comment>
<evidence type="ECO:0000313" key="2">
    <source>
        <dbReference type="EMBL" id="PLA76168.1"/>
    </source>
</evidence>
<accession>A0A2I2A9X6</accession>
<evidence type="ECO:0000313" key="3">
    <source>
        <dbReference type="Proteomes" id="UP000234579"/>
    </source>
</evidence>
<keyword evidence="1" id="KW-0175">Coiled coil</keyword>
<gene>
    <name evidence="2" type="ORF">CYR79_07645</name>
</gene>
<dbReference type="EMBL" id="PKGI01000037">
    <property type="protein sequence ID" value="PLA76168.1"/>
    <property type="molecule type" value="Genomic_DNA"/>
</dbReference>
<protein>
    <submittedName>
        <fullName evidence="2">Uncharacterized protein</fullName>
    </submittedName>
</protein>
<dbReference type="Proteomes" id="UP000234579">
    <property type="component" value="Unassembled WGS sequence"/>
</dbReference>
<organism evidence="2 3">
    <name type="scientific">Ligilactobacillus agilis</name>
    <dbReference type="NCBI Taxonomy" id="1601"/>
    <lineage>
        <taxon>Bacteria</taxon>
        <taxon>Bacillati</taxon>
        <taxon>Bacillota</taxon>
        <taxon>Bacilli</taxon>
        <taxon>Lactobacillales</taxon>
        <taxon>Lactobacillaceae</taxon>
        <taxon>Ligilactobacillus</taxon>
    </lineage>
</organism>
<reference evidence="3" key="1">
    <citation type="submission" date="2017-12" db="EMBL/GenBank/DDBJ databases">
        <authorList>
            <person name="Christensen H."/>
        </authorList>
    </citation>
    <scope>NUCLEOTIDE SEQUENCE [LARGE SCALE GENOMIC DNA]</scope>
    <source>
        <strain evidence="3">268A</strain>
    </source>
</reference>
<sequence length="624" mass="71331">MMILGKIVHQDGDESRKKIEFLAKVSEGRLKPTSGYRNLKMGFKSEVGEIRFVRLKGDVYSAKDIQIPTIIIDTRNDIKRVLADLRYENTFSLKNVRWLIGRYQNSIFSGVLLTNQDIKKTQAGFTLDEGVVSLESYSITHDETIRILVDEDMMTFVSRLELPPSEGVYMPFSWEETFTKALAKIFSRKELMKIGAKTKESRRVIQTFINNLDRTLVVDYLANKLEVSTSEIMQKFEEFLRNKQDELDYKDADSQLIIEIAKNSDLLRKRINSEIEKEWEQENKEKIAKNSEELEALRKKRDDIESITKIKQEQLAEIRKEVAIKTKLSESLVQRLQTAKEDISDFRAQYLLLNGDSNNQPTDSEEKSLVGYSAGEEISLNKKSVKVANGTKLIEKLADEFVANGIADDDNALILAGSLYASLQSKKPLLLIGPMGIEAINILSACLYKQVADELDCSVDYNSTLLESIKKSKNKTLVVKGFFGSDWTSKIGEILTTDKAVFFVHPYKEELIMEARSIYYYLTPLLMDLVVENIVSVNYAQLTNLKRSSTYKDIKVASSFIEDNLELSLHPIMKKNLQLLTEIEFSENEELLQKLELSLAYLTENNEFLDAVDGMDLLKGIWYE</sequence>
<evidence type="ECO:0000256" key="1">
    <source>
        <dbReference type="SAM" id="Coils"/>
    </source>
</evidence>
<proteinExistence type="predicted"/>
<name>A0A2I2A9X6_9LACO</name>
<feature type="coiled-coil region" evidence="1">
    <location>
        <begin position="280"/>
        <end position="349"/>
    </location>
</feature>
<dbReference type="RefSeq" id="WP_101812073.1">
    <property type="nucleotide sequence ID" value="NZ_PKGI01000037.1"/>
</dbReference>
<dbReference type="AlphaFoldDB" id="A0A2I2A9X6"/>